<dbReference type="Gene3D" id="3.30.450.40">
    <property type="match status" value="1"/>
</dbReference>
<accession>A0ABY2Q5F1</accession>
<evidence type="ECO:0000256" key="4">
    <source>
        <dbReference type="SAM" id="MobiDB-lite"/>
    </source>
</evidence>
<proteinExistence type="predicted"/>
<dbReference type="SUPFAM" id="SSF46785">
    <property type="entry name" value="Winged helix' DNA-binding domain"/>
    <property type="match status" value="1"/>
</dbReference>
<dbReference type="InterPro" id="IPR036388">
    <property type="entry name" value="WH-like_DNA-bd_sf"/>
</dbReference>
<protein>
    <submittedName>
        <fullName evidence="7">IclR family transcriptional regulator</fullName>
    </submittedName>
</protein>
<keyword evidence="8" id="KW-1185">Reference proteome</keyword>
<evidence type="ECO:0000313" key="7">
    <source>
        <dbReference type="EMBL" id="THF56463.1"/>
    </source>
</evidence>
<dbReference type="InterPro" id="IPR014757">
    <property type="entry name" value="Tscrpt_reg_IclR_C"/>
</dbReference>
<feature type="domain" description="HTH iclR-type" evidence="5">
    <location>
        <begin position="27"/>
        <end position="89"/>
    </location>
</feature>
<comment type="caution">
    <text evidence="7">The sequence shown here is derived from an EMBL/GenBank/DDBJ whole genome shotgun (WGS) entry which is preliminary data.</text>
</comment>
<evidence type="ECO:0000259" key="5">
    <source>
        <dbReference type="PROSITE" id="PS51077"/>
    </source>
</evidence>
<reference evidence="7 8" key="1">
    <citation type="submission" date="2019-04" db="EMBL/GenBank/DDBJ databases">
        <title>Mesorhizobium composti sp. nov., isolated from compost.</title>
        <authorList>
            <person name="Lin S.-Y."/>
            <person name="Hameed A."/>
            <person name="Hsieh Y.-T."/>
            <person name="Young C.-C."/>
        </authorList>
    </citation>
    <scope>NUCLEOTIDE SEQUENCE [LARGE SCALE GENOMIC DNA]</scope>
    <source>
        <strain evidence="7 8">CC-YTH430</strain>
    </source>
</reference>
<dbReference type="PROSITE" id="PS51078">
    <property type="entry name" value="ICLR_ED"/>
    <property type="match status" value="1"/>
</dbReference>
<evidence type="ECO:0000256" key="1">
    <source>
        <dbReference type="ARBA" id="ARBA00023015"/>
    </source>
</evidence>
<dbReference type="PROSITE" id="PS51077">
    <property type="entry name" value="HTH_ICLR"/>
    <property type="match status" value="1"/>
</dbReference>
<keyword evidence="2" id="KW-0238">DNA-binding</keyword>
<organism evidence="7 8">
    <name type="scientific">Ollibium composti</name>
    <dbReference type="NCBI Taxonomy" id="2675109"/>
    <lineage>
        <taxon>Bacteria</taxon>
        <taxon>Pseudomonadati</taxon>
        <taxon>Pseudomonadota</taxon>
        <taxon>Alphaproteobacteria</taxon>
        <taxon>Hyphomicrobiales</taxon>
        <taxon>Phyllobacteriaceae</taxon>
        <taxon>Ollibium</taxon>
    </lineage>
</organism>
<dbReference type="Pfam" id="PF09339">
    <property type="entry name" value="HTH_IclR"/>
    <property type="match status" value="1"/>
</dbReference>
<dbReference type="InterPro" id="IPR005471">
    <property type="entry name" value="Tscrpt_reg_IclR_N"/>
</dbReference>
<dbReference type="EMBL" id="SSNY01000008">
    <property type="protein sequence ID" value="THF56463.1"/>
    <property type="molecule type" value="Genomic_DNA"/>
</dbReference>
<feature type="region of interest" description="Disordered" evidence="4">
    <location>
        <begin position="1"/>
        <end position="27"/>
    </location>
</feature>
<dbReference type="Pfam" id="PF01614">
    <property type="entry name" value="IclR_C"/>
    <property type="match status" value="1"/>
</dbReference>
<name>A0ABY2Q5F1_9HYPH</name>
<dbReference type="InterPro" id="IPR029016">
    <property type="entry name" value="GAF-like_dom_sf"/>
</dbReference>
<dbReference type="Gene3D" id="1.10.10.10">
    <property type="entry name" value="Winged helix-like DNA-binding domain superfamily/Winged helix DNA-binding domain"/>
    <property type="match status" value="1"/>
</dbReference>
<sequence length="273" mass="29761">MDQPQMDRPLTDKTPPAKTRMARGPRERGVDRVLKLFSFLQSNGGPARLAELPHALGAPKSTIYDLVNILSEAGLLEVRGKESNVYFGKLIYLYGASYLRANDIVARGREMVDALAKETGETSELCTRLHGKQVIVHARPGSRPLRISSEIGSRIPLPWTASGRLMLSQTPLAEISAILEPEDRTMPDGKPVDIAAFAAECHAHTQLPLARTVGMISRFTQCLAAPITNQAGQVEATICFVLPIDIPEEKMRMLEAKLLEASEAISLGGDALR</sequence>
<evidence type="ECO:0000313" key="8">
    <source>
        <dbReference type="Proteomes" id="UP000306441"/>
    </source>
</evidence>
<keyword evidence="1" id="KW-0805">Transcription regulation</keyword>
<feature type="domain" description="IclR-ED" evidence="6">
    <location>
        <begin position="90"/>
        <end position="271"/>
    </location>
</feature>
<dbReference type="Proteomes" id="UP000306441">
    <property type="component" value="Unassembled WGS sequence"/>
</dbReference>
<gene>
    <name evidence="7" type="ORF">E6C48_15130</name>
</gene>
<dbReference type="PANTHER" id="PTHR30136:SF35">
    <property type="entry name" value="HTH-TYPE TRANSCRIPTIONAL REGULATOR RV1719"/>
    <property type="match status" value="1"/>
</dbReference>
<evidence type="ECO:0000256" key="3">
    <source>
        <dbReference type="ARBA" id="ARBA00023163"/>
    </source>
</evidence>
<evidence type="ECO:0000259" key="6">
    <source>
        <dbReference type="PROSITE" id="PS51078"/>
    </source>
</evidence>
<evidence type="ECO:0000256" key="2">
    <source>
        <dbReference type="ARBA" id="ARBA00023125"/>
    </source>
</evidence>
<dbReference type="PANTHER" id="PTHR30136">
    <property type="entry name" value="HELIX-TURN-HELIX TRANSCRIPTIONAL REGULATOR, ICLR FAMILY"/>
    <property type="match status" value="1"/>
</dbReference>
<dbReference type="InterPro" id="IPR036390">
    <property type="entry name" value="WH_DNA-bd_sf"/>
</dbReference>
<dbReference type="SUPFAM" id="SSF55781">
    <property type="entry name" value="GAF domain-like"/>
    <property type="match status" value="1"/>
</dbReference>
<dbReference type="InterPro" id="IPR050707">
    <property type="entry name" value="HTH_MetabolicPath_Reg"/>
</dbReference>
<keyword evidence="3" id="KW-0804">Transcription</keyword>